<dbReference type="PANTHER" id="PTHR32322:SF18">
    <property type="entry name" value="S-ADENOSYLMETHIONINE_S-ADENOSYLHOMOCYSTEINE TRANSPORTER"/>
    <property type="match status" value="1"/>
</dbReference>
<dbReference type="EMBL" id="LRDH01000096">
    <property type="protein sequence ID" value="PPV15801.1"/>
    <property type="molecule type" value="Genomic_DNA"/>
</dbReference>
<dbReference type="SUPFAM" id="SSF103481">
    <property type="entry name" value="Multidrug resistance efflux transporter EmrE"/>
    <property type="match status" value="2"/>
</dbReference>
<evidence type="ECO:0000256" key="6">
    <source>
        <dbReference type="ARBA" id="ARBA00023136"/>
    </source>
</evidence>
<feature type="transmembrane region" description="Helical" evidence="7">
    <location>
        <begin position="190"/>
        <end position="207"/>
    </location>
</feature>
<feature type="transmembrane region" description="Helical" evidence="7">
    <location>
        <begin position="42"/>
        <end position="59"/>
    </location>
</feature>
<keyword evidence="4 7" id="KW-0812">Transmembrane</keyword>
<evidence type="ECO:0000259" key="8">
    <source>
        <dbReference type="Pfam" id="PF00892"/>
    </source>
</evidence>
<feature type="transmembrane region" description="Helical" evidence="7">
    <location>
        <begin position="158"/>
        <end position="178"/>
    </location>
</feature>
<evidence type="ECO:0000256" key="4">
    <source>
        <dbReference type="ARBA" id="ARBA00022692"/>
    </source>
</evidence>
<feature type="transmembrane region" description="Helical" evidence="7">
    <location>
        <begin position="275"/>
        <end position="292"/>
    </location>
</feature>
<dbReference type="Pfam" id="PF00892">
    <property type="entry name" value="EamA"/>
    <property type="match status" value="2"/>
</dbReference>
<dbReference type="AlphaFoldDB" id="A0A2S7FCS9"/>
<dbReference type="InterPro" id="IPR000620">
    <property type="entry name" value="EamA_dom"/>
</dbReference>
<comment type="similarity">
    <text evidence="2">Belongs to the EamA transporter family.</text>
</comment>
<feature type="transmembrane region" description="Helical" evidence="7">
    <location>
        <begin position="219"/>
        <end position="240"/>
    </location>
</feature>
<organism evidence="9 10">
    <name type="scientific">Clostridium butyricum</name>
    <dbReference type="NCBI Taxonomy" id="1492"/>
    <lineage>
        <taxon>Bacteria</taxon>
        <taxon>Bacillati</taxon>
        <taxon>Bacillota</taxon>
        <taxon>Clostridia</taxon>
        <taxon>Eubacteriales</taxon>
        <taxon>Clostridiaceae</taxon>
        <taxon>Clostridium</taxon>
    </lineage>
</organism>
<feature type="transmembrane region" description="Helical" evidence="7">
    <location>
        <begin position="9"/>
        <end position="30"/>
    </location>
</feature>
<feature type="transmembrane region" description="Helical" evidence="7">
    <location>
        <begin position="71"/>
        <end position="87"/>
    </location>
</feature>
<feature type="transmembrane region" description="Helical" evidence="7">
    <location>
        <begin position="128"/>
        <end position="146"/>
    </location>
</feature>
<gene>
    <name evidence="9" type="ORF">AWN73_01555</name>
</gene>
<dbReference type="GO" id="GO:0005886">
    <property type="term" value="C:plasma membrane"/>
    <property type="evidence" value="ECO:0007669"/>
    <property type="project" value="UniProtKB-SubCell"/>
</dbReference>
<feature type="domain" description="EamA" evidence="8">
    <location>
        <begin position="14"/>
        <end position="143"/>
    </location>
</feature>
<keyword evidence="6 7" id="KW-0472">Membrane</keyword>
<keyword evidence="3" id="KW-1003">Cell membrane</keyword>
<dbReference type="RefSeq" id="WP_027635729.1">
    <property type="nucleotide sequence ID" value="NZ_CANCWB010000001.1"/>
</dbReference>
<reference evidence="9 10" key="1">
    <citation type="submission" date="2016-01" db="EMBL/GenBank/DDBJ databases">
        <title>Characterization of the Clostridium difficile lineages that are prevalent in Hong Kong and China.</title>
        <authorList>
            <person name="Kwok J.S.-L."/>
            <person name="Lam W.-Y."/>
            <person name="Ip M."/>
            <person name="Chan T.-F."/>
            <person name="Hawkey P.M."/>
            <person name="Tsui S.K.-W."/>
        </authorList>
    </citation>
    <scope>NUCLEOTIDE SEQUENCE [LARGE SCALE GENOMIC DNA]</scope>
    <source>
        <strain evidence="9 10">300064</strain>
    </source>
</reference>
<feature type="transmembrane region" description="Helical" evidence="7">
    <location>
        <begin position="99"/>
        <end position="119"/>
    </location>
</feature>
<evidence type="ECO:0000256" key="3">
    <source>
        <dbReference type="ARBA" id="ARBA00022475"/>
    </source>
</evidence>
<evidence type="ECO:0000256" key="5">
    <source>
        <dbReference type="ARBA" id="ARBA00022989"/>
    </source>
</evidence>
<name>A0A2S7FCS9_CLOBU</name>
<evidence type="ECO:0000256" key="1">
    <source>
        <dbReference type="ARBA" id="ARBA00004651"/>
    </source>
</evidence>
<accession>A0A2S7FCS9</accession>
<dbReference type="InterPro" id="IPR050638">
    <property type="entry name" value="AA-Vitamin_Transporters"/>
</dbReference>
<dbReference type="InterPro" id="IPR037185">
    <property type="entry name" value="EmrE-like"/>
</dbReference>
<dbReference type="Proteomes" id="UP000238081">
    <property type="component" value="Unassembled WGS sequence"/>
</dbReference>
<evidence type="ECO:0000256" key="2">
    <source>
        <dbReference type="ARBA" id="ARBA00007362"/>
    </source>
</evidence>
<keyword evidence="5 7" id="KW-1133">Transmembrane helix</keyword>
<dbReference type="PANTHER" id="PTHR32322">
    <property type="entry name" value="INNER MEMBRANE TRANSPORTER"/>
    <property type="match status" value="1"/>
</dbReference>
<feature type="transmembrane region" description="Helical" evidence="7">
    <location>
        <begin position="252"/>
        <end position="269"/>
    </location>
</feature>
<protein>
    <submittedName>
        <fullName evidence="9">Multidrug transporter</fullName>
    </submittedName>
</protein>
<comment type="caution">
    <text evidence="9">The sequence shown here is derived from an EMBL/GenBank/DDBJ whole genome shotgun (WGS) entry which is preliminary data.</text>
</comment>
<evidence type="ECO:0000313" key="10">
    <source>
        <dbReference type="Proteomes" id="UP000238081"/>
    </source>
</evidence>
<proteinExistence type="inferred from homology"/>
<comment type="subcellular location">
    <subcellularLocation>
        <location evidence="1">Cell membrane</location>
        <topology evidence="1">Multi-pass membrane protein</topology>
    </subcellularLocation>
</comment>
<feature type="domain" description="EamA" evidence="8">
    <location>
        <begin position="155"/>
        <end position="290"/>
    </location>
</feature>
<evidence type="ECO:0000256" key="7">
    <source>
        <dbReference type="SAM" id="Phobius"/>
    </source>
</evidence>
<evidence type="ECO:0000313" key="9">
    <source>
        <dbReference type="EMBL" id="PPV15801.1"/>
    </source>
</evidence>
<sequence>MNKANNTKIVFLNIIAFITVTIWATTFISSKILLKSLSPFESMFYRFLVAYFILLIIYPKFHKISSLKEELIFLICGITGGSLYFLGENTAVKISLASNVSLILSTAPVLTALLAHYFTKNEKLTKDLVIGFIIAITGVFLVIFNGNFILKLNPLGDLLALGSSLCWAIYSICIKYFGNKYNTIYLTRKIFFYALLTMIPLLFTSQFNFNLSTLMQRDVIINLLFLSVVASSICYVAWNYTVDKLGVIKTNNYLYFLPVITLILSYFVLGEKLTPYSFVGAVFILLGVYVSEKGFSFQIIQKHTNDKLPI</sequence>